<reference evidence="1" key="1">
    <citation type="submission" date="2021-12" db="EMBL/GenBank/DDBJ databases">
        <authorList>
            <person name="Rodrigo-Torres L."/>
            <person name="Arahal R. D."/>
            <person name="Lucena T."/>
        </authorList>
    </citation>
    <scope>NUCLEOTIDE SEQUENCE</scope>
    <source>
        <strain evidence="1">CECT 8226</strain>
    </source>
</reference>
<comment type="caution">
    <text evidence="1">The sequence shown here is derived from an EMBL/GenBank/DDBJ whole genome shotgun (WGS) entry which is preliminary data.</text>
</comment>
<organism evidence="1 2">
    <name type="scientific">Vibrio hippocampi</name>
    <dbReference type="NCBI Taxonomy" id="654686"/>
    <lineage>
        <taxon>Bacteria</taxon>
        <taxon>Pseudomonadati</taxon>
        <taxon>Pseudomonadota</taxon>
        <taxon>Gammaproteobacteria</taxon>
        <taxon>Vibrionales</taxon>
        <taxon>Vibrionaceae</taxon>
        <taxon>Vibrio</taxon>
    </lineage>
</organism>
<name>A0ABM8ZH14_9VIBR</name>
<accession>A0ABM8ZH14</accession>
<dbReference type="Proteomes" id="UP000838160">
    <property type="component" value="Unassembled WGS sequence"/>
</dbReference>
<dbReference type="EMBL" id="CAKLCM010000002">
    <property type="protein sequence ID" value="CAH0525669.1"/>
    <property type="molecule type" value="Genomic_DNA"/>
</dbReference>
<evidence type="ECO:0000313" key="2">
    <source>
        <dbReference type="Proteomes" id="UP000838160"/>
    </source>
</evidence>
<keyword evidence="2" id="KW-1185">Reference proteome</keyword>
<proteinExistence type="predicted"/>
<sequence length="195" mass="21351">MFEPLVLEDDELQLAISLPDLISVESGQLISPSQLTETTLSTCSYDALFVSGLLPEQRDELSHLCAAKHIELVVFDNPSNNAAAIQDVVVNLSDKLFSDEMPNNVDLADIRNLNQSSDYLFAFSNKTAAVDFMETQSIGVVVGGIYLAHAQTDLSEYEATNKALLHHFSEYAFLCSSFHSAGRSECTILLGVKED</sequence>
<gene>
    <name evidence="1" type="ORF">VHP8226_01199</name>
</gene>
<protein>
    <submittedName>
        <fullName evidence="1">Uncharacterized protein</fullName>
    </submittedName>
</protein>
<evidence type="ECO:0000313" key="1">
    <source>
        <dbReference type="EMBL" id="CAH0525669.1"/>
    </source>
</evidence>
<dbReference type="RefSeq" id="WP_237484182.1">
    <property type="nucleotide sequence ID" value="NZ_CAKLCM010000002.1"/>
</dbReference>